<sequence length="249" mass="28654">MVKQTILFDLDDTLIHCNKYFDLVVEQFVDLMEMYFHTYPIPVEEIKKKQAEIDLGRVMQHGFDPNHFPESFVDTYDYFSDLTGRPKVSEETARLIEIGRTVYGHSVEPYPFMEETLTQLEADGHELHLYTGGDRLIQMRKITEANLERFFGHNIHVTQHKTTEFMESLITQHHFNRKTTWMIGNSLRTDVIPALRTGIHAIFMPAVQEWAYNNVAIDVEPQGAFFTLGSLSEVPAAIHSYTGPLASGE</sequence>
<dbReference type="InterPro" id="IPR041492">
    <property type="entry name" value="HAD_2"/>
</dbReference>
<protein>
    <submittedName>
        <fullName evidence="3">HAD family hydrolase</fullName>
    </submittedName>
</protein>
<dbReference type="Pfam" id="PF13419">
    <property type="entry name" value="HAD_2"/>
    <property type="match status" value="1"/>
</dbReference>
<gene>
    <name evidence="3" type="ORF">G9U52_19100</name>
</gene>
<proteinExistence type="predicted"/>
<dbReference type="RefSeq" id="WP_166152223.1">
    <property type="nucleotide sequence ID" value="NZ_JAAOIW010000006.1"/>
</dbReference>
<evidence type="ECO:0000313" key="4">
    <source>
        <dbReference type="Proteomes" id="UP001165962"/>
    </source>
</evidence>
<reference evidence="3" key="1">
    <citation type="submission" date="2020-03" db="EMBL/GenBank/DDBJ databases">
        <title>Draft sequencing of Paenibacilllus sp. S3N08.</title>
        <authorList>
            <person name="Kim D.-U."/>
        </authorList>
    </citation>
    <scope>NUCLEOTIDE SEQUENCE</scope>
    <source>
        <strain evidence="3">S3N08</strain>
    </source>
</reference>
<dbReference type="InterPro" id="IPR023198">
    <property type="entry name" value="PGP-like_dom2"/>
</dbReference>
<name>A0ABX0J6G8_9BACL</name>
<dbReference type="EMBL" id="JAAOIW010000006">
    <property type="protein sequence ID" value="NHN31949.1"/>
    <property type="molecule type" value="Genomic_DNA"/>
</dbReference>
<evidence type="ECO:0000256" key="1">
    <source>
        <dbReference type="ARBA" id="ARBA00022801"/>
    </source>
</evidence>
<evidence type="ECO:0000313" key="3">
    <source>
        <dbReference type="EMBL" id="NHN31949.1"/>
    </source>
</evidence>
<dbReference type="SFLD" id="SFLDG01129">
    <property type="entry name" value="C1.5:_HAD__Beta-PGM__Phosphata"/>
    <property type="match status" value="1"/>
</dbReference>
<dbReference type="GO" id="GO:0016787">
    <property type="term" value="F:hydrolase activity"/>
    <property type="evidence" value="ECO:0007669"/>
    <property type="project" value="UniProtKB-KW"/>
</dbReference>
<dbReference type="InterPro" id="IPR023214">
    <property type="entry name" value="HAD_sf"/>
</dbReference>
<dbReference type="SFLD" id="SFLDS00003">
    <property type="entry name" value="Haloacid_Dehalogenase"/>
    <property type="match status" value="1"/>
</dbReference>
<accession>A0ABX0J6G8</accession>
<keyword evidence="1 3" id="KW-0378">Hydrolase</keyword>
<organism evidence="3 4">
    <name type="scientific">Paenibacillus agricola</name>
    <dbReference type="NCBI Taxonomy" id="2716264"/>
    <lineage>
        <taxon>Bacteria</taxon>
        <taxon>Bacillati</taxon>
        <taxon>Bacillota</taxon>
        <taxon>Bacilli</taxon>
        <taxon>Bacillales</taxon>
        <taxon>Paenibacillaceae</taxon>
        <taxon>Paenibacillus</taxon>
    </lineage>
</organism>
<dbReference type="InterPro" id="IPR051400">
    <property type="entry name" value="HAD-like_hydrolase"/>
</dbReference>
<comment type="caution">
    <text evidence="3">The sequence shown here is derived from an EMBL/GenBank/DDBJ whole genome shotgun (WGS) entry which is preliminary data.</text>
</comment>
<dbReference type="Gene3D" id="1.10.150.240">
    <property type="entry name" value="Putative phosphatase, domain 2"/>
    <property type="match status" value="1"/>
</dbReference>
<dbReference type="Proteomes" id="UP001165962">
    <property type="component" value="Unassembled WGS sequence"/>
</dbReference>
<dbReference type="Gene3D" id="3.40.50.1000">
    <property type="entry name" value="HAD superfamily/HAD-like"/>
    <property type="match status" value="1"/>
</dbReference>
<dbReference type="SUPFAM" id="SSF56784">
    <property type="entry name" value="HAD-like"/>
    <property type="match status" value="1"/>
</dbReference>
<keyword evidence="2" id="KW-0460">Magnesium</keyword>
<keyword evidence="4" id="KW-1185">Reference proteome</keyword>
<dbReference type="PANTHER" id="PTHR46470">
    <property type="entry name" value="N-ACYLNEURAMINATE-9-PHOSPHATASE"/>
    <property type="match status" value="1"/>
</dbReference>
<evidence type="ECO:0000256" key="2">
    <source>
        <dbReference type="ARBA" id="ARBA00022842"/>
    </source>
</evidence>
<dbReference type="InterPro" id="IPR036412">
    <property type="entry name" value="HAD-like_sf"/>
</dbReference>